<dbReference type="PANTHER" id="PTHR21013:SF10">
    <property type="entry name" value="ATP SYNTHASE MITOCHONDRIAL F1 COMPLEX ASSEMBLY FACTOR 2"/>
    <property type="match status" value="1"/>
</dbReference>
<name>A0A6A6H0K6_VIRVR</name>
<dbReference type="Gene3D" id="3.30.2180.10">
    <property type="entry name" value="ATP12-like"/>
    <property type="match status" value="1"/>
</dbReference>
<gene>
    <name evidence="6" type="ORF">EV356DRAFT_507009</name>
</gene>
<dbReference type="OrthoDB" id="5322896at2759"/>
<evidence type="ECO:0000256" key="4">
    <source>
        <dbReference type="ARBA" id="ARBA00023128"/>
    </source>
</evidence>
<dbReference type="Gene3D" id="1.10.3580.10">
    <property type="entry name" value="ATP12 ATPase"/>
    <property type="match status" value="1"/>
</dbReference>
<comment type="subcellular location">
    <subcellularLocation>
        <location evidence="1">Mitochondrion</location>
    </subcellularLocation>
</comment>
<dbReference type="GO" id="GO:0005739">
    <property type="term" value="C:mitochondrion"/>
    <property type="evidence" value="ECO:0007669"/>
    <property type="project" value="UniProtKB-SubCell"/>
</dbReference>
<evidence type="ECO:0000256" key="1">
    <source>
        <dbReference type="ARBA" id="ARBA00004173"/>
    </source>
</evidence>
<evidence type="ECO:0000313" key="7">
    <source>
        <dbReference type="Proteomes" id="UP000800092"/>
    </source>
</evidence>
<evidence type="ECO:0000256" key="2">
    <source>
        <dbReference type="ARBA" id="ARBA00008231"/>
    </source>
</evidence>
<comment type="similarity">
    <text evidence="2">Belongs to the ATP12 family.</text>
</comment>
<evidence type="ECO:0000256" key="3">
    <source>
        <dbReference type="ARBA" id="ARBA00022946"/>
    </source>
</evidence>
<evidence type="ECO:0000313" key="6">
    <source>
        <dbReference type="EMBL" id="KAF2231429.1"/>
    </source>
</evidence>
<evidence type="ECO:0000256" key="5">
    <source>
        <dbReference type="ARBA" id="ARBA00023186"/>
    </source>
</evidence>
<keyword evidence="4" id="KW-0496">Mitochondrion</keyword>
<keyword evidence="3" id="KW-0809">Transit peptide</keyword>
<organism evidence="6 7">
    <name type="scientific">Viridothelium virens</name>
    <name type="common">Speckled blister lichen</name>
    <name type="synonym">Trypethelium virens</name>
    <dbReference type="NCBI Taxonomy" id="1048519"/>
    <lineage>
        <taxon>Eukaryota</taxon>
        <taxon>Fungi</taxon>
        <taxon>Dikarya</taxon>
        <taxon>Ascomycota</taxon>
        <taxon>Pezizomycotina</taxon>
        <taxon>Dothideomycetes</taxon>
        <taxon>Dothideomycetes incertae sedis</taxon>
        <taxon>Trypetheliales</taxon>
        <taxon>Trypetheliaceae</taxon>
        <taxon>Viridothelium</taxon>
    </lineage>
</organism>
<dbReference type="AlphaFoldDB" id="A0A6A6H0K6"/>
<accession>A0A6A6H0K6</accession>
<keyword evidence="5" id="KW-0143">Chaperone</keyword>
<reference evidence="6" key="1">
    <citation type="journal article" date="2020" name="Stud. Mycol.">
        <title>101 Dothideomycetes genomes: a test case for predicting lifestyles and emergence of pathogens.</title>
        <authorList>
            <person name="Haridas S."/>
            <person name="Albert R."/>
            <person name="Binder M."/>
            <person name="Bloem J."/>
            <person name="Labutti K."/>
            <person name="Salamov A."/>
            <person name="Andreopoulos B."/>
            <person name="Baker S."/>
            <person name="Barry K."/>
            <person name="Bills G."/>
            <person name="Bluhm B."/>
            <person name="Cannon C."/>
            <person name="Castanera R."/>
            <person name="Culley D."/>
            <person name="Daum C."/>
            <person name="Ezra D."/>
            <person name="Gonzalez J."/>
            <person name="Henrissat B."/>
            <person name="Kuo A."/>
            <person name="Liang C."/>
            <person name="Lipzen A."/>
            <person name="Lutzoni F."/>
            <person name="Magnuson J."/>
            <person name="Mondo S."/>
            <person name="Nolan M."/>
            <person name="Ohm R."/>
            <person name="Pangilinan J."/>
            <person name="Park H.-J."/>
            <person name="Ramirez L."/>
            <person name="Alfaro M."/>
            <person name="Sun H."/>
            <person name="Tritt A."/>
            <person name="Yoshinaga Y."/>
            <person name="Zwiers L.-H."/>
            <person name="Turgeon B."/>
            <person name="Goodwin S."/>
            <person name="Spatafora J."/>
            <person name="Crous P."/>
            <person name="Grigoriev I."/>
        </authorList>
    </citation>
    <scope>NUCLEOTIDE SEQUENCE</scope>
    <source>
        <strain evidence="6">Tuck. ex Michener</strain>
    </source>
</reference>
<dbReference type="EMBL" id="ML991827">
    <property type="protein sequence ID" value="KAF2231429.1"/>
    <property type="molecule type" value="Genomic_DNA"/>
</dbReference>
<keyword evidence="7" id="KW-1185">Reference proteome</keyword>
<dbReference type="GO" id="GO:0033615">
    <property type="term" value="P:mitochondrial proton-transporting ATP synthase complex assembly"/>
    <property type="evidence" value="ECO:0007669"/>
    <property type="project" value="TreeGrafter"/>
</dbReference>
<protein>
    <submittedName>
        <fullName evidence="6">ATP12-domain-containing protein</fullName>
    </submittedName>
</protein>
<dbReference type="InterPro" id="IPR023335">
    <property type="entry name" value="ATP12_ortho_dom_sf"/>
</dbReference>
<dbReference type="SUPFAM" id="SSF160909">
    <property type="entry name" value="ATP12-like"/>
    <property type="match status" value="1"/>
</dbReference>
<dbReference type="Proteomes" id="UP000800092">
    <property type="component" value="Unassembled WGS sequence"/>
</dbReference>
<dbReference type="InterPro" id="IPR011419">
    <property type="entry name" value="ATP12_ATP_synth-F1-assembly"/>
</dbReference>
<sequence length="369" mass="41241">MSALNPVCLSLRAHQARVSLRPPGLSSHRQRRRLRTTAVQPATAIPKVIGIGPPPEPPVPVSSQYDDRFARKRKQLDLLQKGQSIRPNPAKPASALQKRFWQEVSLRESADGFQVMLDSRPVRTAAKNVLLIPHNKHQLAAAIALEWDLLVSSQQALKHHYIPLTSLTNRALEIQVADEQGNSRLRNDLIRTALRYLETDTLLCWAPETNMHDPAEQQNGSLRDKQMQIAQPIITFLAQHVWPGVELKPILGADSIIPEKQPQMTTEVIRGWLSGLPAWELAGLERGVLASKSLLVATRLLVEWSSKFSHIREASSGQARFGIEEAAEAASVEVRWQTGMWGEVEDTHDVEREDMRRQLGSVILLVHGS</sequence>
<dbReference type="InterPro" id="IPR042272">
    <property type="entry name" value="ATP12_ATP_synth-F1-assembly_N"/>
</dbReference>
<proteinExistence type="inferred from homology"/>
<dbReference type="Pfam" id="PF07542">
    <property type="entry name" value="ATP12"/>
    <property type="match status" value="1"/>
</dbReference>
<dbReference type="PANTHER" id="PTHR21013">
    <property type="entry name" value="ATP SYNTHASE MITOCHONDRIAL F1 COMPLEX ASSEMBLY FACTOR 2/ATP12 PROTEIN, MITOCHONDRIAL PRECURSOR"/>
    <property type="match status" value="1"/>
</dbReference>